<reference evidence="9" key="2">
    <citation type="submission" date="2014-05" db="EMBL/GenBank/DDBJ databases">
        <authorList>
            <person name="Chronopoulou M."/>
        </authorList>
    </citation>
    <scope>NUCLEOTIDE SEQUENCE</scope>
    <source>
        <tissue evidence="9">Whole organism</tissue>
    </source>
</reference>
<comment type="subcellular location">
    <subcellularLocation>
        <location evidence="2">Secreted</location>
    </subcellularLocation>
</comment>
<dbReference type="OrthoDB" id="10059604at2759"/>
<evidence type="ECO:0000256" key="2">
    <source>
        <dbReference type="ARBA" id="ARBA00004613"/>
    </source>
</evidence>
<evidence type="ECO:0000256" key="3">
    <source>
        <dbReference type="ARBA" id="ARBA00022525"/>
    </source>
</evidence>
<keyword evidence="3" id="KW-0964">Secreted</keyword>
<dbReference type="GO" id="GO:0005576">
    <property type="term" value="C:extracellular region"/>
    <property type="evidence" value="ECO:0007669"/>
    <property type="project" value="UniProtKB-SubCell"/>
</dbReference>
<keyword evidence="4" id="KW-0442">Lipid degradation</keyword>
<evidence type="ECO:0000256" key="4">
    <source>
        <dbReference type="ARBA" id="ARBA00022963"/>
    </source>
</evidence>
<feature type="signal peptide" evidence="6">
    <location>
        <begin position="1"/>
        <end position="21"/>
    </location>
</feature>
<evidence type="ECO:0000256" key="5">
    <source>
        <dbReference type="ARBA" id="ARBA00023098"/>
    </source>
</evidence>
<evidence type="ECO:0000259" key="7">
    <source>
        <dbReference type="Pfam" id="PF05826"/>
    </source>
</evidence>
<keyword evidence="5" id="KW-0443">Lipid metabolism</keyword>
<feature type="chain" id="PRO_5013521890" evidence="6">
    <location>
        <begin position="22"/>
        <end position="175"/>
    </location>
</feature>
<keyword evidence="6" id="KW-0732">Signal</keyword>
<dbReference type="GO" id="GO:0050482">
    <property type="term" value="P:arachidonate secretion"/>
    <property type="evidence" value="ECO:0007669"/>
    <property type="project" value="InterPro"/>
</dbReference>
<dbReference type="PROSITE" id="PS00118">
    <property type="entry name" value="PA2_HIS"/>
    <property type="match status" value="1"/>
</dbReference>
<protein>
    <submittedName>
        <fullName evidence="8 9">Phospholipase A2</fullName>
    </submittedName>
</protein>
<dbReference type="AlphaFoldDB" id="D3PJX7"/>
<sequence length="175" mass="20192">MMNNFTITITIILLTSGTTTGLNMNNLLMTLKGQLLSRINPTYWCGFRNNTPIIDAVSNIYPKVDNCCRAHDNCPDFVERRSCKNNLCNPSSYLPLFDCDCEERFRNCLVRVYNDTTSMEDRLANKIGFFYFHAMPSIINHKCMKRVRSGKSLNLREALTFKLSWKLVDVSPSWL</sequence>
<dbReference type="Pfam" id="PF05826">
    <property type="entry name" value="Phospholip_A2_2"/>
    <property type="match status" value="1"/>
</dbReference>
<dbReference type="SUPFAM" id="SSF48619">
    <property type="entry name" value="Phospholipase A2, PLA2"/>
    <property type="match status" value="1"/>
</dbReference>
<reference evidence="8" key="1">
    <citation type="submission" date="2010-03" db="EMBL/GenBank/DDBJ databases">
        <title>Atlantic Lepeophtheirus salmonis ESTs and full-length cDNAs.</title>
        <authorList>
            <person name="Yasuike M."/>
            <person name="von Schalburg K."/>
            <person name="Cooper G."/>
            <person name="Leong J."/>
            <person name="Nilsen F."/>
            <person name="Jones S.R.M."/>
            <person name="Koop B.F."/>
        </authorList>
    </citation>
    <scope>NUCLEOTIDE SEQUENCE</scope>
    <source>
        <strain evidence="8">Atlantic form</strain>
        <tissue evidence="8">Mixed tissue</tissue>
    </source>
</reference>
<dbReference type="GO" id="GO:0016042">
    <property type="term" value="P:lipid catabolic process"/>
    <property type="evidence" value="ECO:0007669"/>
    <property type="project" value="UniProtKB-KW"/>
</dbReference>
<evidence type="ECO:0000313" key="9">
    <source>
        <dbReference type="EMBL" id="CDW40977.1"/>
    </source>
</evidence>
<dbReference type="InterPro" id="IPR016090">
    <property type="entry name" value="PLA2-like_dom"/>
</dbReference>
<dbReference type="PANTHER" id="PTHR12253">
    <property type="entry name" value="RH14732P"/>
    <property type="match status" value="1"/>
</dbReference>
<proteinExistence type="evidence at transcript level"/>
<evidence type="ECO:0000313" key="8">
    <source>
        <dbReference type="EMBL" id="ADD38863.1"/>
    </source>
</evidence>
<feature type="domain" description="Phospholipase A2-like central" evidence="7">
    <location>
        <begin position="40"/>
        <end position="144"/>
    </location>
</feature>
<evidence type="ECO:0000256" key="6">
    <source>
        <dbReference type="SAM" id="SignalP"/>
    </source>
</evidence>
<organism evidence="8">
    <name type="scientific">Lepeophtheirus salmonis</name>
    <name type="common">Salmon louse</name>
    <name type="synonym">Caligus salmonis</name>
    <dbReference type="NCBI Taxonomy" id="72036"/>
    <lineage>
        <taxon>Eukaryota</taxon>
        <taxon>Metazoa</taxon>
        <taxon>Ecdysozoa</taxon>
        <taxon>Arthropoda</taxon>
        <taxon>Crustacea</taxon>
        <taxon>Multicrustacea</taxon>
        <taxon>Hexanauplia</taxon>
        <taxon>Copepoda</taxon>
        <taxon>Siphonostomatoida</taxon>
        <taxon>Caligidae</taxon>
        <taxon>Lepeophtheirus</taxon>
    </lineage>
</organism>
<dbReference type="InterPro" id="IPR033113">
    <property type="entry name" value="PLA2_histidine"/>
</dbReference>
<accession>D3PJX7</accession>
<dbReference type="EMBL" id="BT121933">
    <property type="protein sequence ID" value="ADD38863.1"/>
    <property type="molecule type" value="mRNA"/>
</dbReference>
<comment type="cofactor">
    <cofactor evidence="1">
        <name>Ca(2+)</name>
        <dbReference type="ChEBI" id="CHEBI:29108"/>
    </cofactor>
</comment>
<dbReference type="GO" id="GO:0006644">
    <property type="term" value="P:phospholipid metabolic process"/>
    <property type="evidence" value="ECO:0007669"/>
    <property type="project" value="InterPro"/>
</dbReference>
<dbReference type="EMBL" id="HACA01023616">
    <property type="protein sequence ID" value="CDW40977.1"/>
    <property type="molecule type" value="Transcribed_RNA"/>
</dbReference>
<name>D3PJX7_LEPSM</name>
<gene>
    <name evidence="8" type="primary">PA2</name>
</gene>
<dbReference type="GO" id="GO:0004623">
    <property type="term" value="F:phospholipase A2 activity"/>
    <property type="evidence" value="ECO:0007669"/>
    <property type="project" value="InterPro"/>
</dbReference>
<dbReference type="InterPro" id="IPR036444">
    <property type="entry name" value="PLipase_A2_dom_sf"/>
</dbReference>
<evidence type="ECO:0000256" key="1">
    <source>
        <dbReference type="ARBA" id="ARBA00001913"/>
    </source>
</evidence>
<dbReference type="Gene3D" id="1.20.90.10">
    <property type="entry name" value="Phospholipase A2 domain"/>
    <property type="match status" value="1"/>
</dbReference>